<dbReference type="EMBL" id="QQBC01000003">
    <property type="protein sequence ID" value="RDI67367.1"/>
    <property type="molecule type" value="Genomic_DNA"/>
</dbReference>
<organism evidence="1 2">
    <name type="scientific">Nocardia pseudobrasiliensis</name>
    <dbReference type="NCBI Taxonomy" id="45979"/>
    <lineage>
        <taxon>Bacteria</taxon>
        <taxon>Bacillati</taxon>
        <taxon>Actinomycetota</taxon>
        <taxon>Actinomycetes</taxon>
        <taxon>Mycobacteriales</taxon>
        <taxon>Nocardiaceae</taxon>
        <taxon>Nocardia</taxon>
    </lineage>
</organism>
<evidence type="ECO:0000313" key="2">
    <source>
        <dbReference type="Proteomes" id="UP000254869"/>
    </source>
</evidence>
<accession>A0A370I9I0</accession>
<protein>
    <submittedName>
        <fullName evidence="1">Uncharacterized protein</fullName>
    </submittedName>
</protein>
<keyword evidence="2" id="KW-1185">Reference proteome</keyword>
<evidence type="ECO:0000313" key="1">
    <source>
        <dbReference type="EMBL" id="RDI67367.1"/>
    </source>
</evidence>
<reference evidence="1 2" key="1">
    <citation type="submission" date="2018-07" db="EMBL/GenBank/DDBJ databases">
        <title>Genomic Encyclopedia of Type Strains, Phase IV (KMG-IV): sequencing the most valuable type-strain genomes for metagenomic binning, comparative biology and taxonomic classification.</title>
        <authorList>
            <person name="Goeker M."/>
        </authorList>
    </citation>
    <scope>NUCLEOTIDE SEQUENCE [LARGE SCALE GENOMIC DNA]</scope>
    <source>
        <strain evidence="1 2">DSM 44290</strain>
    </source>
</reference>
<dbReference type="STRING" id="1210086.GCA_001613105_04348"/>
<name>A0A370I9I0_9NOCA</name>
<dbReference type="AlphaFoldDB" id="A0A370I9I0"/>
<dbReference type="Proteomes" id="UP000254869">
    <property type="component" value="Unassembled WGS sequence"/>
</dbReference>
<sequence>MVGIGFETDDRQVVAVLRHTVDPVFRWLRDGHGVFDSYLRGALDDSSALRITICTRAGDLTDAIGDWIGNAAGVQPDSIAYHAVTEPVDHQPVRTRMSEGLLRWSAEAGDRTPLHCAVSLMSAVADLHPAGRAHGLISFKSHVEGLSNNLLSPDNRQRLDATARRWIDAEADWLGQTAEAAHSPWTIPLAWSFGHFQALGATPAPAASGAAVRSRFHTTYGELIDDYDEPWFRALRELLSFVYANLFPLIGIGLKLRLAAATILTEYSARTGWDPAAIFAKLDREATPPDLAHYAPTRYEGIDVSL</sequence>
<proteinExistence type="predicted"/>
<gene>
    <name evidence="1" type="ORF">DFR76_103438</name>
</gene>
<comment type="caution">
    <text evidence="1">The sequence shown here is derived from an EMBL/GenBank/DDBJ whole genome shotgun (WGS) entry which is preliminary data.</text>
</comment>